<evidence type="ECO:0000256" key="4">
    <source>
        <dbReference type="ARBA" id="ARBA00022786"/>
    </source>
</evidence>
<dbReference type="GO" id="GO:0061630">
    <property type="term" value="F:ubiquitin protein ligase activity"/>
    <property type="evidence" value="ECO:0007669"/>
    <property type="project" value="UniProtKB-UniRule"/>
</dbReference>
<evidence type="ECO:0000259" key="6">
    <source>
        <dbReference type="PROSITE" id="PS51698"/>
    </source>
</evidence>
<dbReference type="FunFam" id="3.30.40.10:FF:000442">
    <property type="entry name" value="RING-type E3 ubiquitin transferase"/>
    <property type="match status" value="1"/>
</dbReference>
<keyword evidence="4 5" id="KW-0833">Ubl conjugation pathway</keyword>
<dbReference type="InterPro" id="IPR013083">
    <property type="entry name" value="Znf_RING/FYVE/PHD"/>
</dbReference>
<dbReference type="InterPro" id="IPR058678">
    <property type="entry name" value="ARM_PUB"/>
</dbReference>
<dbReference type="SUPFAM" id="SSF48371">
    <property type="entry name" value="ARM repeat"/>
    <property type="match status" value="1"/>
</dbReference>
<keyword evidence="8" id="KW-1185">Reference proteome</keyword>
<dbReference type="Pfam" id="PF04564">
    <property type="entry name" value="U-box"/>
    <property type="match status" value="1"/>
</dbReference>
<dbReference type="CDD" id="cd16664">
    <property type="entry name" value="RING-Ubox_PUB"/>
    <property type="match status" value="1"/>
</dbReference>
<comment type="pathway">
    <text evidence="2 5">Protein modification; protein ubiquitination.</text>
</comment>
<evidence type="ECO:0000256" key="2">
    <source>
        <dbReference type="ARBA" id="ARBA00004906"/>
    </source>
</evidence>
<dbReference type="InterPro" id="IPR003613">
    <property type="entry name" value="Ubox_domain"/>
</dbReference>
<dbReference type="PANTHER" id="PTHR22849:SF119">
    <property type="entry name" value="U-BOX DOMAIN-CONTAINING PROTEIN"/>
    <property type="match status" value="1"/>
</dbReference>
<dbReference type="InterPro" id="IPR016024">
    <property type="entry name" value="ARM-type_fold"/>
</dbReference>
<dbReference type="SMART" id="SM00504">
    <property type="entry name" value="Ubox"/>
    <property type="match status" value="1"/>
</dbReference>
<dbReference type="EMBL" id="JAYMYQ010000001">
    <property type="protein sequence ID" value="KAK7358106.1"/>
    <property type="molecule type" value="Genomic_DNA"/>
</dbReference>
<dbReference type="InterPro" id="IPR045185">
    <property type="entry name" value="PUB22/23/24-like"/>
</dbReference>
<gene>
    <name evidence="7" type="ORF">VNO77_00027</name>
</gene>
<proteinExistence type="predicted"/>
<evidence type="ECO:0000256" key="5">
    <source>
        <dbReference type="RuleBase" id="RU369093"/>
    </source>
</evidence>
<dbReference type="EC" id="2.3.2.27" evidence="5"/>
<comment type="catalytic activity">
    <reaction evidence="1 5">
        <text>S-ubiquitinyl-[E2 ubiquitin-conjugating enzyme]-L-cysteine + [acceptor protein]-L-lysine = [E2 ubiquitin-conjugating enzyme]-L-cysteine + N(6)-ubiquitinyl-[acceptor protein]-L-lysine.</text>
        <dbReference type="EC" id="2.3.2.27"/>
    </reaction>
</comment>
<accession>A0AAN9MQD1</accession>
<name>A0AAN9MQD1_CANGL</name>
<keyword evidence="3 5" id="KW-0808">Transferase</keyword>
<dbReference type="Proteomes" id="UP001367508">
    <property type="component" value="Unassembled WGS sequence"/>
</dbReference>
<reference evidence="7 8" key="1">
    <citation type="submission" date="2024-01" db="EMBL/GenBank/DDBJ databases">
        <title>The genomes of 5 underutilized Papilionoideae crops provide insights into root nodulation and disease resistanc.</title>
        <authorList>
            <person name="Jiang F."/>
        </authorList>
    </citation>
    <scope>NUCLEOTIDE SEQUENCE [LARGE SCALE GENOMIC DNA]</scope>
    <source>
        <strain evidence="7">LVBAO_FW01</strain>
        <tissue evidence="7">Leaves</tissue>
    </source>
</reference>
<dbReference type="Gene3D" id="3.30.40.10">
    <property type="entry name" value="Zinc/RING finger domain, C3HC4 (zinc finger)"/>
    <property type="match status" value="1"/>
</dbReference>
<comment type="caution">
    <text evidence="7">The sequence shown here is derived from an EMBL/GenBank/DDBJ whole genome shotgun (WGS) entry which is preliminary data.</text>
</comment>
<evidence type="ECO:0000256" key="3">
    <source>
        <dbReference type="ARBA" id="ARBA00022679"/>
    </source>
</evidence>
<dbReference type="PROSITE" id="PS51698">
    <property type="entry name" value="U_BOX"/>
    <property type="match status" value="1"/>
</dbReference>
<feature type="domain" description="U-box" evidence="6">
    <location>
        <begin position="24"/>
        <end position="98"/>
    </location>
</feature>
<dbReference type="GO" id="GO:0016567">
    <property type="term" value="P:protein ubiquitination"/>
    <property type="evidence" value="ECO:0007669"/>
    <property type="project" value="UniProtKB-UniRule"/>
</dbReference>
<evidence type="ECO:0000256" key="1">
    <source>
        <dbReference type="ARBA" id="ARBA00000900"/>
    </source>
</evidence>
<dbReference type="Gene3D" id="1.25.10.10">
    <property type="entry name" value="Leucine-rich Repeat Variant"/>
    <property type="match status" value="1"/>
</dbReference>
<dbReference type="InterPro" id="IPR011989">
    <property type="entry name" value="ARM-like"/>
</dbReference>
<comment type="function">
    <text evidence="5">Functions as an E3 ubiquitin ligase.</text>
</comment>
<dbReference type="Pfam" id="PF25598">
    <property type="entry name" value="ARM_PUB"/>
    <property type="match status" value="1"/>
</dbReference>
<dbReference type="AlphaFoldDB" id="A0AAN9MQD1"/>
<dbReference type="SUPFAM" id="SSF57850">
    <property type="entry name" value="RING/U-box"/>
    <property type="match status" value="1"/>
</dbReference>
<evidence type="ECO:0000313" key="8">
    <source>
        <dbReference type="Proteomes" id="UP001367508"/>
    </source>
</evidence>
<protein>
    <recommendedName>
        <fullName evidence="5 6">U-box domain-containing protein</fullName>
        <ecNumber evidence="5">2.3.2.27</ecNumber>
    </recommendedName>
    <alternativeName>
        <fullName evidence="5">RING-type E3 ubiquitin transferase PUB</fullName>
    </alternativeName>
</protein>
<dbReference type="PANTHER" id="PTHR22849">
    <property type="entry name" value="WDSAM1 PROTEIN"/>
    <property type="match status" value="1"/>
</dbReference>
<sequence>MVLGWRKRKKNRHEEGNKVVEVLVTPNHLCCPISLELMKDPVTLSTGITYDRECIERWFDEGNYTCPVTNQIVTNLDLIPNHTLRIMIQHWCVLNQQHGVQRIPTPRVPITPIEVQHLLLNIKASATCLDQHECLRLVQKIQRSGAESERNKRCMVENGAPHALAFAFHAFAADSIENNVSVLHHILLPLNSMFPIELEAHKHLGSFDSLRCMVWFLKHQDLSGKESSIVALRKLLSFGDHRHVEALAQIEGVNQVLVEFLNQRIFSPTITKASLALIWCLVSSSCPSSEKMKLKFVELGLVSWLLEILVDSERSLCEKALAVLDSLCSCQQGRQKAYANALTIPLLVKKLLRVSALGTDYSVSAIWKLYEFEERDQEMVLLQALQVGAFQKLLLVLQVGSAQSTKDKATHLLKLLNPFRPLVQCIDSDFKNLKTSI</sequence>
<organism evidence="7 8">
    <name type="scientific">Canavalia gladiata</name>
    <name type="common">Sword bean</name>
    <name type="synonym">Dolichos gladiatus</name>
    <dbReference type="NCBI Taxonomy" id="3824"/>
    <lineage>
        <taxon>Eukaryota</taxon>
        <taxon>Viridiplantae</taxon>
        <taxon>Streptophyta</taxon>
        <taxon>Embryophyta</taxon>
        <taxon>Tracheophyta</taxon>
        <taxon>Spermatophyta</taxon>
        <taxon>Magnoliopsida</taxon>
        <taxon>eudicotyledons</taxon>
        <taxon>Gunneridae</taxon>
        <taxon>Pentapetalae</taxon>
        <taxon>rosids</taxon>
        <taxon>fabids</taxon>
        <taxon>Fabales</taxon>
        <taxon>Fabaceae</taxon>
        <taxon>Papilionoideae</taxon>
        <taxon>50 kb inversion clade</taxon>
        <taxon>NPAAA clade</taxon>
        <taxon>indigoferoid/millettioid clade</taxon>
        <taxon>Phaseoleae</taxon>
        <taxon>Canavalia</taxon>
    </lineage>
</organism>
<evidence type="ECO:0000313" key="7">
    <source>
        <dbReference type="EMBL" id="KAK7358106.1"/>
    </source>
</evidence>
<dbReference type="InterPro" id="IPR045210">
    <property type="entry name" value="RING-Ubox_PUB"/>
</dbReference>